<feature type="compositionally biased region" description="Basic and acidic residues" evidence="12">
    <location>
        <begin position="136"/>
        <end position="146"/>
    </location>
</feature>
<keyword evidence="11" id="KW-0407">Ion channel</keyword>
<dbReference type="CDD" id="cd00051">
    <property type="entry name" value="EFh"/>
    <property type="match status" value="1"/>
</dbReference>
<evidence type="ECO:0000256" key="8">
    <source>
        <dbReference type="ARBA" id="ARBA00022989"/>
    </source>
</evidence>
<evidence type="ECO:0000256" key="2">
    <source>
        <dbReference type="ARBA" id="ARBA00022448"/>
    </source>
</evidence>
<keyword evidence="9" id="KW-0406">Ion transport</keyword>
<keyword evidence="2" id="KW-0813">Transport</keyword>
<feature type="region of interest" description="Disordered" evidence="12">
    <location>
        <begin position="45"/>
        <end position="154"/>
    </location>
</feature>
<keyword evidence="8 13" id="KW-1133">Transmembrane helix</keyword>
<dbReference type="Gene3D" id="1.10.238.10">
    <property type="entry name" value="EF-hand"/>
    <property type="match status" value="1"/>
</dbReference>
<dbReference type="SUPFAM" id="SSF47473">
    <property type="entry name" value="EF-hand"/>
    <property type="match status" value="1"/>
</dbReference>
<evidence type="ECO:0000313" key="15">
    <source>
        <dbReference type="EMBL" id="CAK9064003.1"/>
    </source>
</evidence>
<evidence type="ECO:0000256" key="1">
    <source>
        <dbReference type="ARBA" id="ARBA00004141"/>
    </source>
</evidence>
<feature type="compositionally biased region" description="Pro residues" evidence="12">
    <location>
        <begin position="117"/>
        <end position="127"/>
    </location>
</feature>
<evidence type="ECO:0000256" key="5">
    <source>
        <dbReference type="ARBA" id="ARBA00022826"/>
    </source>
</evidence>
<dbReference type="InterPro" id="IPR011992">
    <property type="entry name" value="EF-hand-dom_pair"/>
</dbReference>
<dbReference type="PROSITE" id="PS50222">
    <property type="entry name" value="EF_HAND_2"/>
    <property type="match status" value="1"/>
</dbReference>
<feature type="transmembrane region" description="Helical" evidence="13">
    <location>
        <begin position="363"/>
        <end position="380"/>
    </location>
</feature>
<accession>A0ABP0NJQ5</accession>
<dbReference type="PANTHER" id="PTHR11537">
    <property type="entry name" value="VOLTAGE-GATED POTASSIUM CHANNEL"/>
    <property type="match status" value="1"/>
</dbReference>
<dbReference type="EMBL" id="CAXAMN010021851">
    <property type="protein sequence ID" value="CAK9064003.1"/>
    <property type="molecule type" value="Genomic_DNA"/>
</dbReference>
<comment type="caution">
    <text evidence="15">The sequence shown here is derived from an EMBL/GenBank/DDBJ whole genome shotgun (WGS) entry which is preliminary data.</text>
</comment>
<evidence type="ECO:0000256" key="4">
    <source>
        <dbReference type="ARBA" id="ARBA00022692"/>
    </source>
</evidence>
<name>A0ABP0NJQ5_9DINO</name>
<gene>
    <name evidence="15" type="ORF">CCMP2556_LOCUS31435</name>
</gene>
<dbReference type="InterPro" id="IPR005821">
    <property type="entry name" value="Ion_trans_dom"/>
</dbReference>
<dbReference type="InterPro" id="IPR002048">
    <property type="entry name" value="EF_hand_dom"/>
</dbReference>
<evidence type="ECO:0000259" key="14">
    <source>
        <dbReference type="PROSITE" id="PS50222"/>
    </source>
</evidence>
<keyword evidence="10 13" id="KW-0472">Membrane</keyword>
<evidence type="ECO:0000256" key="13">
    <source>
        <dbReference type="SAM" id="Phobius"/>
    </source>
</evidence>
<dbReference type="SUPFAM" id="SSF81324">
    <property type="entry name" value="Voltage-gated potassium channels"/>
    <property type="match status" value="1"/>
</dbReference>
<evidence type="ECO:0000256" key="9">
    <source>
        <dbReference type="ARBA" id="ARBA00023065"/>
    </source>
</evidence>
<dbReference type="PROSITE" id="PS00018">
    <property type="entry name" value="EF_HAND_1"/>
    <property type="match status" value="1"/>
</dbReference>
<dbReference type="Gene3D" id="1.10.287.70">
    <property type="match status" value="1"/>
</dbReference>
<evidence type="ECO:0000256" key="12">
    <source>
        <dbReference type="SAM" id="MobiDB-lite"/>
    </source>
</evidence>
<keyword evidence="4 13" id="KW-0812">Transmembrane</keyword>
<dbReference type="PRINTS" id="PR00169">
    <property type="entry name" value="KCHANNEL"/>
</dbReference>
<evidence type="ECO:0000256" key="3">
    <source>
        <dbReference type="ARBA" id="ARBA00022538"/>
    </source>
</evidence>
<proteinExistence type="predicted"/>
<dbReference type="PANTHER" id="PTHR11537:SF254">
    <property type="entry name" value="POTASSIUM VOLTAGE-GATED CHANNEL PROTEIN SHAB"/>
    <property type="match status" value="1"/>
</dbReference>
<dbReference type="InterPro" id="IPR018247">
    <property type="entry name" value="EF_Hand_1_Ca_BS"/>
</dbReference>
<keyword evidence="6" id="KW-0106">Calcium</keyword>
<feature type="compositionally biased region" description="Polar residues" evidence="12">
    <location>
        <begin position="80"/>
        <end position="96"/>
    </location>
</feature>
<sequence length="605" mass="67707">MSKPIEEPNVSAEISLLAGQLEARFDRLSEKMDACLNEVMSLKGRPLTSIPPGPGASRASRFSIQGPGTPRRAGAARSPMRSTMRSNSAVSLSANPFQLHLDAMPSSPGMAPSQVGPSPPTGPPSPSGAPLGVSNHKKEEKKEERRARSHSRRPLRAMDLDFARRLHAKEVCQEVEAMDQVVDMKPFIRLVHRSWADTIWEIFDDPRLAFPVQLDCVVRLKPVEVVVSLVVTTLQISELPVLDSVYNQIAEIFFDTLFFLENWGDMLSALGLPVLASIGFAQHLPDSYVERSIHKFLLLFLPLCRFLKLLRYFESFRLLVDAFAKSAEALPVLTYLMTFIVLFFATGIYLVEERDTIPSMPHSLWLALVTMTTVGYGDYYPKSLSGYLVCSCLTFVSVLFLALPVGIIGHEFNKSWQKRTEMLLKTRMRNCLAKWGYGASDVEILIEYADADGDGHLVLGEFIELVRQMRIGVNIETAAKLFHMLDSNRNGFLERSELLRNIFPDEYVKHTQQISDETLGRSRRRIGMALERLDSLRSSGSSKVGLECFDADRMDRLGLENDLHGAVVESSETSSPTEVVLQSSTEVVLQLPLEKREMREVKATL</sequence>
<feature type="transmembrane region" description="Helical" evidence="13">
    <location>
        <begin position="333"/>
        <end position="351"/>
    </location>
</feature>
<evidence type="ECO:0000313" key="16">
    <source>
        <dbReference type="Proteomes" id="UP001642484"/>
    </source>
</evidence>
<keyword evidence="7" id="KW-0630">Potassium</keyword>
<organism evidence="15 16">
    <name type="scientific">Durusdinium trenchii</name>
    <dbReference type="NCBI Taxonomy" id="1381693"/>
    <lineage>
        <taxon>Eukaryota</taxon>
        <taxon>Sar</taxon>
        <taxon>Alveolata</taxon>
        <taxon>Dinophyceae</taxon>
        <taxon>Suessiales</taxon>
        <taxon>Symbiodiniaceae</taxon>
        <taxon>Durusdinium</taxon>
    </lineage>
</organism>
<keyword evidence="3" id="KW-0633">Potassium transport</keyword>
<keyword evidence="5" id="KW-0631">Potassium channel</keyword>
<protein>
    <recommendedName>
        <fullName evidence="14">EF-hand domain-containing protein</fullName>
    </recommendedName>
</protein>
<comment type="subcellular location">
    <subcellularLocation>
        <location evidence="1">Membrane</location>
        <topology evidence="1">Multi-pass membrane protein</topology>
    </subcellularLocation>
</comment>
<evidence type="ECO:0000256" key="11">
    <source>
        <dbReference type="ARBA" id="ARBA00023303"/>
    </source>
</evidence>
<evidence type="ECO:0000256" key="10">
    <source>
        <dbReference type="ARBA" id="ARBA00023136"/>
    </source>
</evidence>
<reference evidence="15 16" key="1">
    <citation type="submission" date="2024-02" db="EMBL/GenBank/DDBJ databases">
        <authorList>
            <person name="Chen Y."/>
            <person name="Shah S."/>
            <person name="Dougan E. K."/>
            <person name="Thang M."/>
            <person name="Chan C."/>
        </authorList>
    </citation>
    <scope>NUCLEOTIDE SEQUENCE [LARGE SCALE GENOMIC DNA]</scope>
</reference>
<dbReference type="Pfam" id="PF00520">
    <property type="entry name" value="Ion_trans"/>
    <property type="match status" value="1"/>
</dbReference>
<dbReference type="Proteomes" id="UP001642484">
    <property type="component" value="Unassembled WGS sequence"/>
</dbReference>
<evidence type="ECO:0000256" key="7">
    <source>
        <dbReference type="ARBA" id="ARBA00022958"/>
    </source>
</evidence>
<feature type="domain" description="EF-hand" evidence="14">
    <location>
        <begin position="473"/>
        <end position="508"/>
    </location>
</feature>
<keyword evidence="16" id="KW-1185">Reference proteome</keyword>
<feature type="transmembrane region" description="Helical" evidence="13">
    <location>
        <begin position="386"/>
        <end position="409"/>
    </location>
</feature>
<dbReference type="InterPro" id="IPR028325">
    <property type="entry name" value="VG_K_chnl"/>
</dbReference>
<evidence type="ECO:0000256" key="6">
    <source>
        <dbReference type="ARBA" id="ARBA00022837"/>
    </source>
</evidence>